<name>A0ABM7NUA3_9VIRU</name>
<dbReference type="GO" id="GO:0004386">
    <property type="term" value="F:helicase activity"/>
    <property type="evidence" value="ECO:0007669"/>
    <property type="project" value="UniProtKB-KW"/>
</dbReference>
<dbReference type="Proteomes" id="UP001321479">
    <property type="component" value="Segment"/>
</dbReference>
<reference evidence="1 2" key="1">
    <citation type="submission" date="2021-02" db="EMBL/GenBank/DDBJ databases">
        <title>Cotonvirus japonicus, which uses Golgi apparatus of host cells for its virion factory, phylogenetically links tailed tupanvirus and icosahedral mimivirus.</title>
        <authorList>
            <person name="Takahashi H."/>
            <person name="Fukaya S."/>
            <person name="Song C."/>
            <person name="Murata K."/>
            <person name="Takemura M."/>
        </authorList>
    </citation>
    <scope>NUCLEOTIDE SEQUENCE [LARGE SCALE GENOMIC DNA]</scope>
</reference>
<evidence type="ECO:0000313" key="2">
    <source>
        <dbReference type="Proteomes" id="UP001321479"/>
    </source>
</evidence>
<keyword evidence="2" id="KW-1185">Reference proteome</keyword>
<protein>
    <submittedName>
        <fullName evidence="1">Helicase</fullName>
    </submittedName>
</protein>
<organism evidence="1 2">
    <name type="scientific">Cotonvirus japonicus</name>
    <dbReference type="NCBI Taxonomy" id="2811091"/>
    <lineage>
        <taxon>Viruses</taxon>
        <taxon>Varidnaviria</taxon>
        <taxon>Bamfordvirae</taxon>
        <taxon>Nucleocytoviricota</taxon>
        <taxon>Megaviricetes</taxon>
        <taxon>Imitervirales</taxon>
        <taxon>Mimiviridae</taxon>
        <taxon>Megamimivirinae</taxon>
        <taxon>Cotonvirus</taxon>
        <taxon>Cotonvirus japonicum</taxon>
    </lineage>
</organism>
<accession>A0ABM7NUA3</accession>
<keyword evidence="1" id="KW-0378">Hydrolase</keyword>
<evidence type="ECO:0000313" key="1">
    <source>
        <dbReference type="EMBL" id="BCS83768.1"/>
    </source>
</evidence>
<dbReference type="RefSeq" id="YP_010842376.1">
    <property type="nucleotide sequence ID" value="NC_079139.1"/>
</dbReference>
<sequence>MSIQDKAAFAAKISILLEYGRKEITTKKQLEKFPIGSIISYLNQQDLYRPGGFITKFADNYFIYVTPDFKTKYRVKYKNVKKMWVGDVYKVKNDVISLSETTQKETNFPVKIGETVIYYASNNFNKTRYMNSKKFKIITTWYDYFIKKDKVDN</sequence>
<keyword evidence="1" id="KW-0067">ATP-binding</keyword>
<keyword evidence="1" id="KW-0347">Helicase</keyword>
<dbReference type="EMBL" id="AP024483">
    <property type="protein sequence ID" value="BCS83768.1"/>
    <property type="molecule type" value="Genomic_DNA"/>
</dbReference>
<proteinExistence type="predicted"/>
<keyword evidence="1" id="KW-0547">Nucleotide-binding</keyword>
<dbReference type="GeneID" id="80558973"/>